<evidence type="ECO:0000256" key="10">
    <source>
        <dbReference type="ARBA" id="ARBA00023242"/>
    </source>
</evidence>
<dbReference type="OrthoDB" id="9978204at2759"/>
<comment type="caution">
    <text evidence="12">The sequence shown here is derived from an EMBL/GenBank/DDBJ whole genome shotgun (WGS) entry which is preliminary data.</text>
</comment>
<dbReference type="RefSeq" id="XP_046051897.1">
    <property type="nucleotide sequence ID" value="XM_046197602.1"/>
</dbReference>
<dbReference type="GO" id="GO:0004519">
    <property type="term" value="F:endonuclease activity"/>
    <property type="evidence" value="ECO:0007669"/>
    <property type="project" value="UniProtKB-KW"/>
</dbReference>
<dbReference type="AlphaFoldDB" id="A0A9P9HKC0"/>
<feature type="domain" description="Endonuclease/exonuclease/phosphatase" evidence="11">
    <location>
        <begin position="490"/>
        <end position="753"/>
    </location>
</feature>
<name>A0A9P9HKC0_FUSRE</name>
<dbReference type="EMBL" id="JAGMUX010000005">
    <property type="protein sequence ID" value="KAH7259189.1"/>
    <property type="molecule type" value="Genomic_DNA"/>
</dbReference>
<evidence type="ECO:0000256" key="9">
    <source>
        <dbReference type="ARBA" id="ARBA00023204"/>
    </source>
</evidence>
<dbReference type="PANTHER" id="PTHR15822">
    <property type="entry name" value="TRAF AND TNF RECEPTOR-ASSOCIATED PROTEIN"/>
    <property type="match status" value="1"/>
</dbReference>
<dbReference type="GO" id="GO:0070260">
    <property type="term" value="F:5'-tyrosyl-DNA phosphodiesterase activity"/>
    <property type="evidence" value="ECO:0007669"/>
    <property type="project" value="TreeGrafter"/>
</dbReference>
<evidence type="ECO:0000259" key="11">
    <source>
        <dbReference type="Pfam" id="PF03372"/>
    </source>
</evidence>
<keyword evidence="13" id="KW-1185">Reference proteome</keyword>
<organism evidence="12 13">
    <name type="scientific">Fusarium redolens</name>
    <dbReference type="NCBI Taxonomy" id="48865"/>
    <lineage>
        <taxon>Eukaryota</taxon>
        <taxon>Fungi</taxon>
        <taxon>Dikarya</taxon>
        <taxon>Ascomycota</taxon>
        <taxon>Pezizomycotina</taxon>
        <taxon>Sordariomycetes</taxon>
        <taxon>Hypocreomycetidae</taxon>
        <taxon>Hypocreales</taxon>
        <taxon>Nectriaceae</taxon>
        <taxon>Fusarium</taxon>
        <taxon>Fusarium redolens species complex</taxon>
    </lineage>
</organism>
<dbReference type="GO" id="GO:0003697">
    <property type="term" value="F:single-stranded DNA binding"/>
    <property type="evidence" value="ECO:0007669"/>
    <property type="project" value="TreeGrafter"/>
</dbReference>
<evidence type="ECO:0000256" key="5">
    <source>
        <dbReference type="ARBA" id="ARBA00022723"/>
    </source>
</evidence>
<comment type="subcellular location">
    <subcellularLocation>
        <location evidence="3">Nucleus</location>
        <location evidence="3">PML body</location>
    </subcellularLocation>
</comment>
<dbReference type="Proteomes" id="UP000720189">
    <property type="component" value="Unassembled WGS sequence"/>
</dbReference>
<dbReference type="SUPFAM" id="SSF56219">
    <property type="entry name" value="DNase I-like"/>
    <property type="match status" value="1"/>
</dbReference>
<keyword evidence="8" id="KW-0460">Magnesium</keyword>
<evidence type="ECO:0000256" key="8">
    <source>
        <dbReference type="ARBA" id="ARBA00022842"/>
    </source>
</evidence>
<dbReference type="Gene3D" id="3.60.10.10">
    <property type="entry name" value="Endonuclease/exonuclease/phosphatase"/>
    <property type="match status" value="1"/>
</dbReference>
<keyword evidence="6" id="KW-0227">DNA damage</keyword>
<accession>A0A9P9HKC0</accession>
<dbReference type="GO" id="GO:0046872">
    <property type="term" value="F:metal ion binding"/>
    <property type="evidence" value="ECO:0007669"/>
    <property type="project" value="UniProtKB-KW"/>
</dbReference>
<dbReference type="InterPro" id="IPR005135">
    <property type="entry name" value="Endo/exonuclease/phosphatase"/>
</dbReference>
<keyword evidence="10" id="KW-0539">Nucleus</keyword>
<dbReference type="GO" id="GO:0005737">
    <property type="term" value="C:cytoplasm"/>
    <property type="evidence" value="ECO:0007669"/>
    <property type="project" value="TreeGrafter"/>
</dbReference>
<gene>
    <name evidence="12" type="ORF">BKA55DRAFT_661902</name>
</gene>
<evidence type="ECO:0000256" key="7">
    <source>
        <dbReference type="ARBA" id="ARBA00022801"/>
    </source>
</evidence>
<evidence type="ECO:0000256" key="2">
    <source>
        <dbReference type="ARBA" id="ARBA00001946"/>
    </source>
</evidence>
<reference evidence="12" key="1">
    <citation type="journal article" date="2021" name="Nat. Commun.">
        <title>Genetic determinants of endophytism in the Arabidopsis root mycobiome.</title>
        <authorList>
            <person name="Mesny F."/>
            <person name="Miyauchi S."/>
            <person name="Thiergart T."/>
            <person name="Pickel B."/>
            <person name="Atanasova L."/>
            <person name="Karlsson M."/>
            <person name="Huettel B."/>
            <person name="Barry K.W."/>
            <person name="Haridas S."/>
            <person name="Chen C."/>
            <person name="Bauer D."/>
            <person name="Andreopoulos W."/>
            <person name="Pangilinan J."/>
            <person name="LaButti K."/>
            <person name="Riley R."/>
            <person name="Lipzen A."/>
            <person name="Clum A."/>
            <person name="Drula E."/>
            <person name="Henrissat B."/>
            <person name="Kohler A."/>
            <person name="Grigoriev I.V."/>
            <person name="Martin F.M."/>
            <person name="Hacquard S."/>
        </authorList>
    </citation>
    <scope>NUCLEOTIDE SEQUENCE</scope>
    <source>
        <strain evidence="12">MPI-CAGE-AT-0023</strain>
    </source>
</reference>
<dbReference type="GeneID" id="70227556"/>
<keyword evidence="5" id="KW-0479">Metal-binding</keyword>
<dbReference type="SUPFAM" id="SSF50939">
    <property type="entry name" value="Sialidases"/>
    <property type="match status" value="1"/>
</dbReference>
<dbReference type="InterPro" id="IPR036278">
    <property type="entry name" value="Sialidase_sf"/>
</dbReference>
<keyword evidence="9" id="KW-0234">DNA repair</keyword>
<protein>
    <submittedName>
        <fullName evidence="12">Endonuclease/exonuclease/phosphatase</fullName>
    </submittedName>
</protein>
<keyword evidence="7" id="KW-0378">Hydrolase</keyword>
<evidence type="ECO:0000313" key="13">
    <source>
        <dbReference type="Proteomes" id="UP000720189"/>
    </source>
</evidence>
<dbReference type="Pfam" id="PF03372">
    <property type="entry name" value="Exo_endo_phos"/>
    <property type="match status" value="1"/>
</dbReference>
<dbReference type="PANTHER" id="PTHR15822:SF4">
    <property type="entry name" value="TYROSYL-DNA PHOSPHODIESTERASE 2"/>
    <property type="match status" value="1"/>
</dbReference>
<dbReference type="InterPro" id="IPR036691">
    <property type="entry name" value="Endo/exonu/phosph_ase_sf"/>
</dbReference>
<comment type="cofactor">
    <cofactor evidence="1">
        <name>Mn(2+)</name>
        <dbReference type="ChEBI" id="CHEBI:29035"/>
    </cofactor>
</comment>
<proteinExistence type="predicted"/>
<dbReference type="Pfam" id="PF15892">
    <property type="entry name" value="BNR_4"/>
    <property type="match status" value="1"/>
</dbReference>
<dbReference type="GO" id="GO:0006302">
    <property type="term" value="P:double-strand break repair"/>
    <property type="evidence" value="ECO:0007669"/>
    <property type="project" value="TreeGrafter"/>
</dbReference>
<evidence type="ECO:0000256" key="4">
    <source>
        <dbReference type="ARBA" id="ARBA00022722"/>
    </source>
</evidence>
<keyword evidence="4" id="KW-0540">Nuclease</keyword>
<dbReference type="InterPro" id="IPR051547">
    <property type="entry name" value="TDP2-like"/>
</dbReference>
<keyword evidence="12" id="KW-0255">Endonuclease</keyword>
<evidence type="ECO:0000256" key="6">
    <source>
        <dbReference type="ARBA" id="ARBA00022763"/>
    </source>
</evidence>
<evidence type="ECO:0000256" key="1">
    <source>
        <dbReference type="ARBA" id="ARBA00001936"/>
    </source>
</evidence>
<sequence length="764" mass="86133">MSAVSALTVKSAKHWTIGTDVQGSERLNGVSYQEDALITYGDYQYVTFYETAPAGYLNHFVKLGRRKVSPGVGDWEFLTLDDYTQKTMDGHNMISMGISGDGKIHLSFDHHDVPINYRISKRGIAKDVPSEWTSDLFGPVVHELVGSQGPYSPLTYPRFEPLSNGDLLLEFRIGQSGSGDSYIHRYSASTGKWQAYGMYIQGDDNNAYINGLDYLDGKLYTSWTVRETPNADTNHGVYFVYSNDDGKTWFNTNNTKLAKPISTSDESTLIWDVPQNSRMVNQEGQLIDTKGRFHILMRDLLSGGHLYQHYLRNTDGTWTKNAINPAGLNGPDLYDPRGKLAGDASGEYLFGLLPDPVKQSTGIYVATASKDFKDWKSLAEIPNTSTEPLFDKTRLHESGVLSVFIAITFTLSYIAFPMRRTPLKMQALIQKQIENAIALRKPASSLPWRPDEPWKQPFYRWSSKANGWQQLQASEPSPNKFKATKLAIYSWNIDFMLPHGDSRMNSALKHLEELSHQHRSDEQTAVVINIQECVPSDLTLIGEKSWIRDAFYRTDVDTANWASGAYGTTTLIDRRLEVLSCFRVHYSATRMERDALFIDATSNGQKLRLCNTHLESLAMEPPRRPAQMRLIASHMHADDLSGAVVTGDFNAIQPFDRALHTDNNLEDAYLKLGGKEGDGRDDNEGYTWGQQALPELRQLFGCSRMDKVFFCGNGLEILEFERFGADVEPEESEEDVRKDLLSFGFEKPWITDHLGVKAVFEIKS</sequence>
<comment type="cofactor">
    <cofactor evidence="2">
        <name>Mg(2+)</name>
        <dbReference type="ChEBI" id="CHEBI:18420"/>
    </cofactor>
</comment>
<evidence type="ECO:0000313" key="12">
    <source>
        <dbReference type="EMBL" id="KAH7259189.1"/>
    </source>
</evidence>
<dbReference type="CDD" id="cd09080">
    <property type="entry name" value="TDP2"/>
    <property type="match status" value="1"/>
</dbReference>
<evidence type="ECO:0000256" key="3">
    <source>
        <dbReference type="ARBA" id="ARBA00004322"/>
    </source>
</evidence>